<proteinExistence type="inferred from homology"/>
<keyword evidence="4" id="KW-0732">Signal</keyword>
<dbReference type="GO" id="GO:0005975">
    <property type="term" value="P:carbohydrate metabolic process"/>
    <property type="evidence" value="ECO:0007669"/>
    <property type="project" value="InterPro"/>
</dbReference>
<evidence type="ECO:0000256" key="8">
    <source>
        <dbReference type="ARBA" id="ARBA00023316"/>
    </source>
</evidence>
<comment type="caution">
    <text evidence="10">The sequence shown here is derived from an EMBL/GenBank/DDBJ whole genome shotgun (WGS) entry which is preliminary data.</text>
</comment>
<keyword evidence="7 9" id="KW-0326">Glycosidase</keyword>
<keyword evidence="11" id="KW-1185">Reference proteome</keyword>
<dbReference type="InterPro" id="IPR000743">
    <property type="entry name" value="Glyco_hydro_28"/>
</dbReference>
<comment type="similarity">
    <text evidence="2 9">Belongs to the glycosyl hydrolase 28 family.</text>
</comment>
<dbReference type="SUPFAM" id="SSF51126">
    <property type="entry name" value="Pectin lyase-like"/>
    <property type="match status" value="1"/>
</dbReference>
<dbReference type="PANTHER" id="PTHR31736">
    <property type="match status" value="1"/>
</dbReference>
<accession>A0A9P4J0A0</accession>
<dbReference type="Pfam" id="PF00295">
    <property type="entry name" value="Glyco_hydro_28"/>
    <property type="match status" value="1"/>
</dbReference>
<keyword evidence="8" id="KW-0961">Cell wall biogenesis/degradation</keyword>
<evidence type="ECO:0000256" key="2">
    <source>
        <dbReference type="ARBA" id="ARBA00008834"/>
    </source>
</evidence>
<dbReference type="InterPro" id="IPR011050">
    <property type="entry name" value="Pectin_lyase_fold/virulence"/>
</dbReference>
<evidence type="ECO:0000256" key="6">
    <source>
        <dbReference type="ARBA" id="ARBA00023180"/>
    </source>
</evidence>
<dbReference type="Proteomes" id="UP000799439">
    <property type="component" value="Unassembled WGS sequence"/>
</dbReference>
<protein>
    <submittedName>
        <fullName evidence="10">Glycoside hydrolase family 28 protein</fullName>
    </submittedName>
</protein>
<dbReference type="GO" id="GO:0005576">
    <property type="term" value="C:extracellular region"/>
    <property type="evidence" value="ECO:0007669"/>
    <property type="project" value="UniProtKB-SubCell"/>
</dbReference>
<keyword evidence="6" id="KW-0325">Glycoprotein</keyword>
<evidence type="ECO:0000313" key="10">
    <source>
        <dbReference type="EMBL" id="KAF2150940.1"/>
    </source>
</evidence>
<evidence type="ECO:0000256" key="7">
    <source>
        <dbReference type="ARBA" id="ARBA00023295"/>
    </source>
</evidence>
<dbReference type="Gene3D" id="2.160.20.10">
    <property type="entry name" value="Single-stranded right-handed beta-helix, Pectin lyase-like"/>
    <property type="match status" value="1"/>
</dbReference>
<dbReference type="AlphaFoldDB" id="A0A9P4J0A0"/>
<evidence type="ECO:0000256" key="3">
    <source>
        <dbReference type="ARBA" id="ARBA00022525"/>
    </source>
</evidence>
<keyword evidence="3" id="KW-0964">Secreted</keyword>
<dbReference type="OrthoDB" id="3684889at2759"/>
<dbReference type="GO" id="GO:0071555">
    <property type="term" value="P:cell wall organization"/>
    <property type="evidence" value="ECO:0007669"/>
    <property type="project" value="UniProtKB-KW"/>
</dbReference>
<organism evidence="10 11">
    <name type="scientific">Myriangium duriaei CBS 260.36</name>
    <dbReference type="NCBI Taxonomy" id="1168546"/>
    <lineage>
        <taxon>Eukaryota</taxon>
        <taxon>Fungi</taxon>
        <taxon>Dikarya</taxon>
        <taxon>Ascomycota</taxon>
        <taxon>Pezizomycotina</taxon>
        <taxon>Dothideomycetes</taxon>
        <taxon>Dothideomycetidae</taxon>
        <taxon>Myriangiales</taxon>
        <taxon>Myriangiaceae</taxon>
        <taxon>Myriangium</taxon>
    </lineage>
</organism>
<comment type="subcellular location">
    <subcellularLocation>
        <location evidence="1">Secreted</location>
    </subcellularLocation>
</comment>
<dbReference type="InterPro" id="IPR012334">
    <property type="entry name" value="Pectin_lyas_fold"/>
</dbReference>
<sequence>MPEFRDKFPRYSIQSTIGPMFRMQGSRTNGRNLQAVDTAMRHGTVTPNTDGRDDAERIQAAFTYCGHNSADKRGEILFLNKTYTIKSVMNTTHLSNVDIYLKGTLSWDNTNISYWLNNSLPVGLQNQSSAWLLGGTGLTFSGNGYGTFNGNGQAWYDYNDGHSNLKGRPHQITVGNMTNSHFSGLRFINSQMWTMTVINSDSVLLEDVYVNTTSHGASADNTDGLDIAYSNNITIRRWEVINGDDSLSCKDNSTNIIFEDCILRKGNGVAIGSIGQYEGQFSTIQNVTARNITSIGTKYAAYIKTWTGERHGYPPNGGGGGLGFASNISFQGTINTRSVPFLFTQCTNYGGGKGNCDSSMFNVRNIVIKDVTGTVNSSNVAELQCSAASPCTNISFGGINLVNSTKGTKPSGYLCHSVETPVGFRCTGNITTTNNGS</sequence>
<dbReference type="GO" id="GO:0004650">
    <property type="term" value="F:polygalacturonase activity"/>
    <property type="evidence" value="ECO:0007669"/>
    <property type="project" value="InterPro"/>
</dbReference>
<evidence type="ECO:0000313" key="11">
    <source>
        <dbReference type="Proteomes" id="UP000799439"/>
    </source>
</evidence>
<gene>
    <name evidence="10" type="ORF">K461DRAFT_307600</name>
</gene>
<keyword evidence="5 9" id="KW-0378">Hydrolase</keyword>
<evidence type="ECO:0000256" key="4">
    <source>
        <dbReference type="ARBA" id="ARBA00022729"/>
    </source>
</evidence>
<evidence type="ECO:0000256" key="5">
    <source>
        <dbReference type="ARBA" id="ARBA00022801"/>
    </source>
</evidence>
<dbReference type="EMBL" id="ML996088">
    <property type="protein sequence ID" value="KAF2150940.1"/>
    <property type="molecule type" value="Genomic_DNA"/>
</dbReference>
<name>A0A9P4J0A0_9PEZI</name>
<reference evidence="10" key="1">
    <citation type="journal article" date="2020" name="Stud. Mycol.">
        <title>101 Dothideomycetes genomes: a test case for predicting lifestyles and emergence of pathogens.</title>
        <authorList>
            <person name="Haridas S."/>
            <person name="Albert R."/>
            <person name="Binder M."/>
            <person name="Bloem J."/>
            <person name="Labutti K."/>
            <person name="Salamov A."/>
            <person name="Andreopoulos B."/>
            <person name="Baker S."/>
            <person name="Barry K."/>
            <person name="Bills G."/>
            <person name="Bluhm B."/>
            <person name="Cannon C."/>
            <person name="Castanera R."/>
            <person name="Culley D."/>
            <person name="Daum C."/>
            <person name="Ezra D."/>
            <person name="Gonzalez J."/>
            <person name="Henrissat B."/>
            <person name="Kuo A."/>
            <person name="Liang C."/>
            <person name="Lipzen A."/>
            <person name="Lutzoni F."/>
            <person name="Magnuson J."/>
            <person name="Mondo S."/>
            <person name="Nolan M."/>
            <person name="Ohm R."/>
            <person name="Pangilinan J."/>
            <person name="Park H.-J."/>
            <person name="Ramirez L."/>
            <person name="Alfaro M."/>
            <person name="Sun H."/>
            <person name="Tritt A."/>
            <person name="Yoshinaga Y."/>
            <person name="Zwiers L.-H."/>
            <person name="Turgeon B."/>
            <person name="Goodwin S."/>
            <person name="Spatafora J."/>
            <person name="Crous P."/>
            <person name="Grigoriev I."/>
        </authorList>
    </citation>
    <scope>NUCLEOTIDE SEQUENCE</scope>
    <source>
        <strain evidence="10">CBS 260.36</strain>
    </source>
</reference>
<evidence type="ECO:0000256" key="1">
    <source>
        <dbReference type="ARBA" id="ARBA00004613"/>
    </source>
</evidence>
<dbReference type="PANTHER" id="PTHR31736:SF8">
    <property type="entry name" value="PUTATIVE (AFU_ORTHOLOGUE AFUA_7G06410)-RELATED"/>
    <property type="match status" value="1"/>
</dbReference>
<evidence type="ECO:0000256" key="9">
    <source>
        <dbReference type="RuleBase" id="RU361169"/>
    </source>
</evidence>